<dbReference type="Proteomes" id="UP000177026">
    <property type="component" value="Unassembled WGS sequence"/>
</dbReference>
<dbReference type="AlphaFoldDB" id="A0A1F7GT72"/>
<dbReference type="InterPro" id="IPR036236">
    <property type="entry name" value="Znf_C2H2_sf"/>
</dbReference>
<dbReference type="EMBL" id="MFZI01000003">
    <property type="protein sequence ID" value="OGK22217.1"/>
    <property type="molecule type" value="Genomic_DNA"/>
</dbReference>
<accession>A0A1F7GT72</accession>
<evidence type="ECO:0000313" key="2">
    <source>
        <dbReference type="Proteomes" id="UP000177026"/>
    </source>
</evidence>
<sequence length="59" mass="6948">MIHQQRISDQMINTIVADTPYACNHCGFRANGEDLLKFHMKDWTEIHKNIKLTKRNSPH</sequence>
<dbReference type="Gene3D" id="3.30.160.60">
    <property type="entry name" value="Classic Zinc Finger"/>
    <property type="match status" value="1"/>
</dbReference>
<evidence type="ECO:0008006" key="3">
    <source>
        <dbReference type="Google" id="ProtNLM"/>
    </source>
</evidence>
<reference evidence="1 2" key="1">
    <citation type="journal article" date="2016" name="Nat. Commun.">
        <title>Thousands of microbial genomes shed light on interconnected biogeochemical processes in an aquifer system.</title>
        <authorList>
            <person name="Anantharaman K."/>
            <person name="Brown C.T."/>
            <person name="Hug L.A."/>
            <person name="Sharon I."/>
            <person name="Castelle C.J."/>
            <person name="Probst A.J."/>
            <person name="Thomas B.C."/>
            <person name="Singh A."/>
            <person name="Wilkins M.J."/>
            <person name="Karaoz U."/>
            <person name="Brodie E.L."/>
            <person name="Williams K.H."/>
            <person name="Hubbard S.S."/>
            <person name="Banfield J.F."/>
        </authorList>
    </citation>
    <scope>NUCLEOTIDE SEQUENCE [LARGE SCALE GENOMIC DNA]</scope>
</reference>
<gene>
    <name evidence="1" type="ORF">A2866_06135</name>
</gene>
<protein>
    <recommendedName>
        <fullName evidence="3">C2H2-type domain-containing protein</fullName>
    </recommendedName>
</protein>
<dbReference type="SUPFAM" id="SSF57667">
    <property type="entry name" value="beta-beta-alpha zinc fingers"/>
    <property type="match status" value="1"/>
</dbReference>
<comment type="caution">
    <text evidence="1">The sequence shown here is derived from an EMBL/GenBank/DDBJ whole genome shotgun (WGS) entry which is preliminary data.</text>
</comment>
<evidence type="ECO:0000313" key="1">
    <source>
        <dbReference type="EMBL" id="OGK22217.1"/>
    </source>
</evidence>
<name>A0A1F7GT72_9BACT</name>
<organism evidence="1 2">
    <name type="scientific">Candidatus Roizmanbacteria bacterium RIFCSPHIGHO2_01_FULL_39_8</name>
    <dbReference type="NCBI Taxonomy" id="1802033"/>
    <lineage>
        <taxon>Bacteria</taxon>
        <taxon>Candidatus Roizmaniibacteriota</taxon>
    </lineage>
</organism>
<proteinExistence type="predicted"/>